<comment type="caution">
    <text evidence="1">The sequence shown here is derived from an EMBL/GenBank/DDBJ whole genome shotgun (WGS) entry which is preliminary data.</text>
</comment>
<evidence type="ECO:0000313" key="1">
    <source>
        <dbReference type="EMBL" id="KAJ2770766.1"/>
    </source>
</evidence>
<feature type="non-terminal residue" evidence="1">
    <location>
        <position position="117"/>
    </location>
</feature>
<sequence>MSPKHFCESFYSALLDFPNLVGRLEIDGSGHAKVVVDQNNHYIPEFKESLSNMHFRELQASKFSWDALPEEASSKGVVNTTDTSGDIKPANAHIVRLLNNSVIVSFVSVAHYVVAGI</sequence>
<accession>A0ACC1K0C7</accession>
<name>A0ACC1K0C7_9FUNG</name>
<organism evidence="1 2">
    <name type="scientific">Coemansia linderi</name>
    <dbReference type="NCBI Taxonomy" id="2663919"/>
    <lineage>
        <taxon>Eukaryota</taxon>
        <taxon>Fungi</taxon>
        <taxon>Fungi incertae sedis</taxon>
        <taxon>Zoopagomycota</taxon>
        <taxon>Kickxellomycotina</taxon>
        <taxon>Kickxellomycetes</taxon>
        <taxon>Kickxellales</taxon>
        <taxon>Kickxellaceae</taxon>
        <taxon>Coemansia</taxon>
    </lineage>
</organism>
<reference evidence="1" key="1">
    <citation type="submission" date="2022-07" db="EMBL/GenBank/DDBJ databases">
        <title>Phylogenomic reconstructions and comparative analyses of Kickxellomycotina fungi.</title>
        <authorList>
            <person name="Reynolds N.K."/>
            <person name="Stajich J.E."/>
            <person name="Barry K."/>
            <person name="Grigoriev I.V."/>
            <person name="Crous P."/>
            <person name="Smith M.E."/>
        </authorList>
    </citation>
    <scope>NUCLEOTIDE SEQUENCE</scope>
    <source>
        <strain evidence="1">BCRC 34191</strain>
    </source>
</reference>
<evidence type="ECO:0000313" key="2">
    <source>
        <dbReference type="Proteomes" id="UP001140066"/>
    </source>
</evidence>
<gene>
    <name evidence="1" type="ORF">GGI18_005159</name>
</gene>
<dbReference type="EMBL" id="JANBUK010002741">
    <property type="protein sequence ID" value="KAJ2770766.1"/>
    <property type="molecule type" value="Genomic_DNA"/>
</dbReference>
<protein>
    <submittedName>
        <fullName evidence="1">Uncharacterized protein</fullName>
    </submittedName>
</protein>
<keyword evidence="2" id="KW-1185">Reference proteome</keyword>
<proteinExistence type="predicted"/>
<dbReference type="Proteomes" id="UP001140066">
    <property type="component" value="Unassembled WGS sequence"/>
</dbReference>